<evidence type="ECO:0000256" key="2">
    <source>
        <dbReference type="ARBA" id="ARBA00023002"/>
    </source>
</evidence>
<dbReference type="EMBL" id="LJCR01000492">
    <property type="protein sequence ID" value="KPV52597.1"/>
    <property type="molecule type" value="Genomic_DNA"/>
</dbReference>
<organism evidence="3 4">
    <name type="scientific">Kouleothrix aurantiaca</name>
    <dbReference type="NCBI Taxonomy" id="186479"/>
    <lineage>
        <taxon>Bacteria</taxon>
        <taxon>Bacillati</taxon>
        <taxon>Chloroflexota</taxon>
        <taxon>Chloroflexia</taxon>
        <taxon>Chloroflexales</taxon>
        <taxon>Roseiflexineae</taxon>
        <taxon>Roseiflexaceae</taxon>
        <taxon>Kouleothrix</taxon>
    </lineage>
</organism>
<evidence type="ECO:0008006" key="5">
    <source>
        <dbReference type="Google" id="ProtNLM"/>
    </source>
</evidence>
<protein>
    <recommendedName>
        <fullName evidence="5">Selenoprotein B glycine/betaine/sarcosine/D-proline reductase</fullName>
    </recommendedName>
</protein>
<name>A0A0N8PSF7_9CHLR</name>
<accession>A0A0N8PSF7</accession>
<keyword evidence="2" id="KW-0560">Oxidoreductase</keyword>
<evidence type="ECO:0000313" key="3">
    <source>
        <dbReference type="EMBL" id="KPV52597.1"/>
    </source>
</evidence>
<gene>
    <name evidence="3" type="ORF">SE17_14530</name>
</gene>
<dbReference type="GO" id="GO:0050485">
    <property type="term" value="F:oxidoreductase activity, acting on X-H and Y-H to form an X-Y bond, with a disulfide as acceptor"/>
    <property type="evidence" value="ECO:0007669"/>
    <property type="project" value="InterPro"/>
</dbReference>
<sequence length="150" mass="16506">MARRWGRRFDALAFDTVPFVPLRAPLRECRIALVTTGGVHRRSQPGFDMDDPRGDASYRAIPPDTAPEALTITHDYYDHRDAERDMNILLPLGLFRELAGAGTIGALGTCYSFMGHIEPPHVATLLNVTAPQVAGKLKQERVDAVLLTPA</sequence>
<reference evidence="3 4" key="1">
    <citation type="submission" date="2015-09" db="EMBL/GenBank/DDBJ databases">
        <title>Draft genome sequence of Kouleothrix aurantiaca JCM 19913.</title>
        <authorList>
            <person name="Hemp J."/>
        </authorList>
    </citation>
    <scope>NUCLEOTIDE SEQUENCE [LARGE SCALE GENOMIC DNA]</scope>
    <source>
        <strain evidence="3 4">COM-B</strain>
    </source>
</reference>
<evidence type="ECO:0000313" key="4">
    <source>
        <dbReference type="Proteomes" id="UP000050509"/>
    </source>
</evidence>
<comment type="caution">
    <text evidence="3">The sequence shown here is derived from an EMBL/GenBank/DDBJ whole genome shotgun (WGS) entry which is preliminary data.</text>
</comment>
<proteinExistence type="predicted"/>
<dbReference type="Proteomes" id="UP000050509">
    <property type="component" value="Unassembled WGS sequence"/>
</dbReference>
<keyword evidence="1" id="KW-0712">Selenocysteine</keyword>
<dbReference type="Pfam" id="PF07355">
    <property type="entry name" value="GRDB"/>
    <property type="match status" value="1"/>
</dbReference>
<evidence type="ECO:0000256" key="1">
    <source>
        <dbReference type="ARBA" id="ARBA00022933"/>
    </source>
</evidence>
<dbReference type="InterPro" id="IPR010187">
    <property type="entry name" value="Various_sel_PB"/>
</dbReference>
<dbReference type="PATRIC" id="fig|186479.3.peg.8614"/>
<dbReference type="AlphaFoldDB" id="A0A0N8PSF7"/>
<keyword evidence="4" id="KW-1185">Reference proteome</keyword>